<reference evidence="1" key="1">
    <citation type="submission" date="2018-01" db="EMBL/GenBank/DDBJ databases">
        <title>Genomic characterization of Leptospira inadai serogroup Lyme isolated from captured rat in Brazil and comparative analysis with human reference strain.</title>
        <authorList>
            <person name="Moreno L.Z."/>
            <person name="Loureiro A.P."/>
            <person name="Miraglia F."/>
            <person name="Kremer F.S."/>
            <person name="Eslabao M.R."/>
            <person name="Dellagostin O.A."/>
            <person name="Lilenbaum W."/>
            <person name="Moreno A.M."/>
        </authorList>
    </citation>
    <scope>NUCLEOTIDE SEQUENCE [LARGE SCALE GENOMIC DNA]</scope>
    <source>
        <strain evidence="1">M34/99</strain>
    </source>
</reference>
<dbReference type="Proteomes" id="UP000094669">
    <property type="component" value="Unassembled WGS sequence"/>
</dbReference>
<dbReference type="InterPro" id="IPR021808">
    <property type="entry name" value="DUF3383"/>
</dbReference>
<keyword evidence="2" id="KW-1185">Reference proteome</keyword>
<accession>A0ABX4YLH8</accession>
<name>A0ABX4YLH8_9LEPT</name>
<protein>
    <submittedName>
        <fullName evidence="1">DUF3383 domain-containing protein</fullName>
    </submittedName>
</protein>
<proteinExistence type="predicted"/>
<evidence type="ECO:0000313" key="1">
    <source>
        <dbReference type="EMBL" id="PNV76138.1"/>
    </source>
</evidence>
<dbReference type="EMBL" id="MCRM02000003">
    <property type="protein sequence ID" value="PNV76138.1"/>
    <property type="molecule type" value="Genomic_DNA"/>
</dbReference>
<sequence length="342" mass="37150">MAFINDIVIDITRGTQGLTQKSFRPLILRAADTTATTLKKVIISEITDLTAAGFTSSDDVYKMAAAMLAQSPSPVDIMVVVSHDPIATTLDALRDLDDNFYAICITSRAKADLNAAGTWANANKKFFFGCSSDLTALSSRNVDRESYLIHDNHPEDYPECAWVGQNIPKQPGSTTFKWKRLNGQNPSTFSKTDLTTIRTSKGQALQALSGAIYVNEGVATSGEFIDVIVGQDWVEDQLHTGLLSLFLNNDKVSLDDSGIAQVEGVVRDVLKRAGDAGIIAKAVSPDDLKLSDDKVYMNQVFVPTRAQLSVNDRANRLLSGIKFVYYLAGAIHKVNVNGLITV</sequence>
<dbReference type="Pfam" id="PF11863">
    <property type="entry name" value="DUF3383"/>
    <property type="match status" value="1"/>
</dbReference>
<dbReference type="RefSeq" id="WP_010415800.1">
    <property type="nucleotide sequence ID" value="NZ_MCRM02000003.1"/>
</dbReference>
<comment type="caution">
    <text evidence="1">The sequence shown here is derived from an EMBL/GenBank/DDBJ whole genome shotgun (WGS) entry which is preliminary data.</text>
</comment>
<gene>
    <name evidence="1" type="ORF">BES34_003780</name>
</gene>
<organism evidence="1 2">
    <name type="scientific">Leptospira inadai serovar Lyme</name>
    <dbReference type="NCBI Taxonomy" id="293084"/>
    <lineage>
        <taxon>Bacteria</taxon>
        <taxon>Pseudomonadati</taxon>
        <taxon>Spirochaetota</taxon>
        <taxon>Spirochaetia</taxon>
        <taxon>Leptospirales</taxon>
        <taxon>Leptospiraceae</taxon>
        <taxon>Leptospira</taxon>
    </lineage>
</organism>
<evidence type="ECO:0000313" key="2">
    <source>
        <dbReference type="Proteomes" id="UP000094669"/>
    </source>
</evidence>